<name>A0A9P7D761_9AGAM</name>
<keyword evidence="2" id="KW-1185">Reference proteome</keyword>
<dbReference type="AlphaFoldDB" id="A0A9P7D761"/>
<organism evidence="1 2">
    <name type="scientific">Suillus placidus</name>
    <dbReference type="NCBI Taxonomy" id="48579"/>
    <lineage>
        <taxon>Eukaryota</taxon>
        <taxon>Fungi</taxon>
        <taxon>Dikarya</taxon>
        <taxon>Basidiomycota</taxon>
        <taxon>Agaricomycotina</taxon>
        <taxon>Agaricomycetes</taxon>
        <taxon>Agaricomycetidae</taxon>
        <taxon>Boletales</taxon>
        <taxon>Suillineae</taxon>
        <taxon>Suillaceae</taxon>
        <taxon>Suillus</taxon>
    </lineage>
</organism>
<evidence type="ECO:0000313" key="1">
    <source>
        <dbReference type="EMBL" id="KAG1781578.1"/>
    </source>
</evidence>
<protein>
    <submittedName>
        <fullName evidence="1">Uncharacterized protein</fullName>
    </submittedName>
</protein>
<dbReference type="Proteomes" id="UP000714275">
    <property type="component" value="Unassembled WGS sequence"/>
</dbReference>
<reference evidence="1" key="1">
    <citation type="journal article" date="2020" name="New Phytol.">
        <title>Comparative genomics reveals dynamic genome evolution in host specialist ectomycorrhizal fungi.</title>
        <authorList>
            <person name="Lofgren L.A."/>
            <person name="Nguyen N.H."/>
            <person name="Vilgalys R."/>
            <person name="Ruytinx J."/>
            <person name="Liao H.L."/>
            <person name="Branco S."/>
            <person name="Kuo A."/>
            <person name="LaButti K."/>
            <person name="Lipzen A."/>
            <person name="Andreopoulos W."/>
            <person name="Pangilinan J."/>
            <person name="Riley R."/>
            <person name="Hundley H."/>
            <person name="Na H."/>
            <person name="Barry K."/>
            <person name="Grigoriev I.V."/>
            <person name="Stajich J.E."/>
            <person name="Kennedy P.G."/>
        </authorList>
    </citation>
    <scope>NUCLEOTIDE SEQUENCE</scope>
    <source>
        <strain evidence="1">DOB743</strain>
    </source>
</reference>
<comment type="caution">
    <text evidence="1">The sequence shown here is derived from an EMBL/GenBank/DDBJ whole genome shotgun (WGS) entry which is preliminary data.</text>
</comment>
<dbReference type="OrthoDB" id="2670161at2759"/>
<dbReference type="EMBL" id="JABBWD010000005">
    <property type="protein sequence ID" value="KAG1781578.1"/>
    <property type="molecule type" value="Genomic_DNA"/>
</dbReference>
<proteinExistence type="predicted"/>
<gene>
    <name evidence="1" type="ORF">EV702DRAFT_1042064</name>
</gene>
<evidence type="ECO:0000313" key="2">
    <source>
        <dbReference type="Proteomes" id="UP000714275"/>
    </source>
</evidence>
<sequence>MLVPNFLLMKQIVSKSTHRGLQFNVDVLADLEANFAWALPLAPQTQNIDDSMMILQVLNPHYHLTDKIDAAFALLECEKEATEQEPVDRNEVSEGQVYDFAELEHVDQGLAPKSVDEEIMRFGNFAKRQKGWFCRFCRLCRHNRPQTILPPALGLTRTPDALTRLSDTITTDLPRTARRIWIVYRVSESIPAS</sequence>
<accession>A0A9P7D761</accession>